<dbReference type="PROSITE" id="PS51186">
    <property type="entry name" value="GNAT"/>
    <property type="match status" value="1"/>
</dbReference>
<accession>A0A3E2HM38</accession>
<evidence type="ECO:0000313" key="2">
    <source>
        <dbReference type="EMBL" id="RFU34111.1"/>
    </source>
</evidence>
<feature type="domain" description="N-acetyltransferase" evidence="1">
    <location>
        <begin position="13"/>
        <end position="183"/>
    </location>
</feature>
<dbReference type="STRING" id="5539.A0A3E2HM38"/>
<dbReference type="InterPro" id="IPR050276">
    <property type="entry name" value="MshD_Acetyltransferase"/>
</dbReference>
<dbReference type="OrthoDB" id="9975416at2759"/>
<dbReference type="Proteomes" id="UP000258309">
    <property type="component" value="Unassembled WGS sequence"/>
</dbReference>
<dbReference type="OMA" id="QFFFVYF"/>
<feature type="non-terminal residue" evidence="2">
    <location>
        <position position="1"/>
    </location>
</feature>
<dbReference type="Pfam" id="PF00583">
    <property type="entry name" value="Acetyltransf_1"/>
    <property type="match status" value="1"/>
</dbReference>
<reference evidence="2 3" key="1">
    <citation type="submission" date="2018-05" db="EMBL/GenBank/DDBJ databases">
        <title>Draft genome sequence of Scytalidium lignicola DSM 105466, a ubiquitous saprotrophic fungus.</title>
        <authorList>
            <person name="Buettner E."/>
            <person name="Gebauer A.M."/>
            <person name="Hofrichter M."/>
            <person name="Liers C."/>
            <person name="Kellner H."/>
        </authorList>
    </citation>
    <scope>NUCLEOTIDE SEQUENCE [LARGE SCALE GENOMIC DNA]</scope>
    <source>
        <strain evidence="2 3">DSM 105466</strain>
    </source>
</reference>
<keyword evidence="3" id="KW-1185">Reference proteome</keyword>
<dbReference type="PANTHER" id="PTHR43617">
    <property type="entry name" value="L-AMINO ACID N-ACETYLTRANSFERASE"/>
    <property type="match status" value="1"/>
</dbReference>
<proteinExistence type="predicted"/>
<dbReference type="InterPro" id="IPR000182">
    <property type="entry name" value="GNAT_dom"/>
</dbReference>
<evidence type="ECO:0000259" key="1">
    <source>
        <dbReference type="PROSITE" id="PS51186"/>
    </source>
</evidence>
<organism evidence="2 3">
    <name type="scientific">Scytalidium lignicola</name>
    <name type="common">Hyphomycete</name>
    <dbReference type="NCBI Taxonomy" id="5539"/>
    <lineage>
        <taxon>Eukaryota</taxon>
        <taxon>Fungi</taxon>
        <taxon>Dikarya</taxon>
        <taxon>Ascomycota</taxon>
        <taxon>Pezizomycotina</taxon>
        <taxon>Leotiomycetes</taxon>
        <taxon>Leotiomycetes incertae sedis</taxon>
        <taxon>Scytalidium</taxon>
    </lineage>
</organism>
<dbReference type="GO" id="GO:0016747">
    <property type="term" value="F:acyltransferase activity, transferring groups other than amino-acyl groups"/>
    <property type="evidence" value="ECO:0007669"/>
    <property type="project" value="InterPro"/>
</dbReference>
<dbReference type="AlphaFoldDB" id="A0A3E2HM38"/>
<evidence type="ECO:0000313" key="3">
    <source>
        <dbReference type="Proteomes" id="UP000258309"/>
    </source>
</evidence>
<sequence length="183" mass="20644">MALSDFRDYQQQITIRKAGLQDASNIVKLGSLVFSLTFGHSVPSYELQAYLDEAYTIEAISKDLTNPMKNAIVATDQNHEILGFAFLTRGTSEPCIENLEDKVELQRIYVDSTSHGKGIGSLLARSIEEIAKNEGFKNIWLGVWEENHIAQKAYKRWGYKHVGEHDFEVGSVVQTDYIMVKSL</sequence>
<gene>
    <name evidence="2" type="ORF">B7463_g2192</name>
</gene>
<dbReference type="CDD" id="cd04301">
    <property type="entry name" value="NAT_SF"/>
    <property type="match status" value="1"/>
</dbReference>
<dbReference type="InterPro" id="IPR016181">
    <property type="entry name" value="Acyl_CoA_acyltransferase"/>
</dbReference>
<dbReference type="EMBL" id="NCSJ02000025">
    <property type="protein sequence ID" value="RFU34111.1"/>
    <property type="molecule type" value="Genomic_DNA"/>
</dbReference>
<dbReference type="SUPFAM" id="SSF55729">
    <property type="entry name" value="Acyl-CoA N-acyltransferases (Nat)"/>
    <property type="match status" value="1"/>
</dbReference>
<feature type="non-terminal residue" evidence="2">
    <location>
        <position position="183"/>
    </location>
</feature>
<name>A0A3E2HM38_SCYLI</name>
<comment type="caution">
    <text evidence="2">The sequence shown here is derived from an EMBL/GenBank/DDBJ whole genome shotgun (WGS) entry which is preliminary data.</text>
</comment>
<protein>
    <recommendedName>
        <fullName evidence="1">N-acetyltransferase domain-containing protein</fullName>
    </recommendedName>
</protein>
<dbReference type="Gene3D" id="3.40.630.30">
    <property type="match status" value="1"/>
</dbReference>